<protein>
    <submittedName>
        <fullName evidence="2">DUF4832 domain-containing protein</fullName>
    </submittedName>
</protein>
<feature type="domain" description="DUF4832" evidence="1">
    <location>
        <begin position="278"/>
        <end position="423"/>
    </location>
</feature>
<evidence type="ECO:0000313" key="3">
    <source>
        <dbReference type="Proteomes" id="UP000290365"/>
    </source>
</evidence>
<keyword evidence="3" id="KW-1185">Reference proteome</keyword>
<organism evidence="2 3">
    <name type="scientific">Ktedonosporobacter rubrisoli</name>
    <dbReference type="NCBI Taxonomy" id="2509675"/>
    <lineage>
        <taxon>Bacteria</taxon>
        <taxon>Bacillati</taxon>
        <taxon>Chloroflexota</taxon>
        <taxon>Ktedonobacteria</taxon>
        <taxon>Ktedonobacterales</taxon>
        <taxon>Ktedonosporobacteraceae</taxon>
        <taxon>Ktedonosporobacter</taxon>
    </lineage>
</organism>
<evidence type="ECO:0000313" key="2">
    <source>
        <dbReference type="EMBL" id="QBD77520.1"/>
    </source>
</evidence>
<dbReference type="RefSeq" id="WP_129888576.1">
    <property type="nucleotide sequence ID" value="NZ_CP035758.1"/>
</dbReference>
<proteinExistence type="predicted"/>
<dbReference type="SUPFAM" id="SSF51445">
    <property type="entry name" value="(Trans)glycosidases"/>
    <property type="match status" value="1"/>
</dbReference>
<accession>A0A4P6JQR4</accession>
<reference evidence="2 3" key="1">
    <citation type="submission" date="2019-01" db="EMBL/GenBank/DDBJ databases">
        <title>Ktedonosporobacter rubrisoli SCAWS-G2.</title>
        <authorList>
            <person name="Huang Y."/>
            <person name="Yan B."/>
        </authorList>
    </citation>
    <scope>NUCLEOTIDE SEQUENCE [LARGE SCALE GENOMIC DNA]</scope>
    <source>
        <strain evidence="2 3">SCAWS-G2</strain>
    </source>
</reference>
<dbReference type="Proteomes" id="UP000290365">
    <property type="component" value="Chromosome"/>
</dbReference>
<sequence>MKREPGSRVISPGILPLIAVIILLSLQSCLSNTPQSGPTIQGEQTFTPPIIPFSAAEIGNPQRGVQYYGSEDPPPNWPLTDRYKRWCWREIEPSKGQYDFSVIDAEIAKAKAAGYTFGWRIMPHTDDPNACMPDYLSNTGYNDPLYLQRAQALFTALGQRYDNNPSVGILDMSLYGCWGEWNEVCGGDAMEPQNRQKLIDMQYKAFPHKRFLMFGEHQDDLNFALQVQRPLPTGVRIDCLGRDTLGGSRQHLDDNKLEANQWKVAPLYFEYCGPPTNLSLSLKDIQQYHASLIGDGDGNISSYNSYNQQDQQLLKENFKAAGYRYEINSVSLSSQLHSSSSFTVRTKWTNVNSAPAYIPWNMMFQLRSSDGQVAWQGKSQIDLQQPFSDKPGGSKTIEDTFNLPGGLATGTYNVCFQIVDPAKVYAPLALANTGRSNDGSYCVGSVTLR</sequence>
<dbReference type="PROSITE" id="PS51257">
    <property type="entry name" value="PROKAR_LIPOPROTEIN"/>
    <property type="match status" value="1"/>
</dbReference>
<dbReference type="Pfam" id="PF16116">
    <property type="entry name" value="DUF4832"/>
    <property type="match status" value="1"/>
</dbReference>
<dbReference type="EMBL" id="CP035758">
    <property type="protein sequence ID" value="QBD77520.1"/>
    <property type="molecule type" value="Genomic_DNA"/>
</dbReference>
<dbReference type="InterPro" id="IPR032267">
    <property type="entry name" value="DUF4832"/>
</dbReference>
<dbReference type="OrthoDB" id="9761426at2"/>
<dbReference type="Gene3D" id="3.20.20.80">
    <property type="entry name" value="Glycosidases"/>
    <property type="match status" value="1"/>
</dbReference>
<name>A0A4P6JQR4_KTERU</name>
<dbReference type="AlphaFoldDB" id="A0A4P6JQR4"/>
<dbReference type="KEGG" id="kbs:EPA93_16590"/>
<dbReference type="InterPro" id="IPR017853">
    <property type="entry name" value="GH"/>
</dbReference>
<gene>
    <name evidence="2" type="ORF">EPA93_16590</name>
</gene>
<evidence type="ECO:0000259" key="1">
    <source>
        <dbReference type="Pfam" id="PF16116"/>
    </source>
</evidence>